<evidence type="ECO:0000259" key="10">
    <source>
        <dbReference type="PROSITE" id="PS50135"/>
    </source>
</evidence>
<feature type="domain" description="ZZ-type" evidence="10">
    <location>
        <begin position="4"/>
        <end position="60"/>
    </location>
</feature>
<dbReference type="GO" id="GO:0008270">
    <property type="term" value="F:zinc ion binding"/>
    <property type="evidence" value="ECO:0007669"/>
    <property type="project" value="UniProtKB-KW"/>
</dbReference>
<protein>
    <recommendedName>
        <fullName evidence="3">RING-type E3 ubiquitin transferase</fullName>
        <ecNumber evidence="3">2.3.2.27</ecNumber>
    </recommendedName>
</protein>
<dbReference type="SUPFAM" id="SSF57850">
    <property type="entry name" value="RING/U-box"/>
    <property type="match status" value="1"/>
</dbReference>
<keyword evidence="12" id="KW-1185">Reference proteome</keyword>
<dbReference type="GO" id="GO:0045202">
    <property type="term" value="C:synapse"/>
    <property type="evidence" value="ECO:0007669"/>
    <property type="project" value="GOC"/>
</dbReference>
<dbReference type="PANTHER" id="PTHR12268">
    <property type="entry name" value="E3 UBIQUITIN-PROTEIN LIGASE KCMF1"/>
    <property type="match status" value="1"/>
</dbReference>
<dbReference type="PROSITE" id="PS50135">
    <property type="entry name" value="ZF_ZZ_2"/>
    <property type="match status" value="1"/>
</dbReference>
<feature type="region of interest" description="Disordered" evidence="9">
    <location>
        <begin position="141"/>
        <end position="164"/>
    </location>
</feature>
<sequence length="305" mass="34113">MSRHEGVSCDFCSKNNFKEKRFKCLRCSDYDLCLTCYDMGTTVTNHPADHPFQCIVTQADYDLYYGGEPMPRPQSFTCSICGKLGFTETLLVEHAVVDHDDASIEVVCPICVAMPFGDPHAVTDDYAGHLTREHGDTVFVDDFRNQSSRGRRPTRSASSATSRHNFDPLSEILSQLARSRRSQQFRSHVGPGQTERSQLRQQLGRGDQRLEDFIVPVVPPRKSPAQNASGDASKFVLIKQSKNTSGKKVELEKIDENLSARSLFMQQVMLSTICNPSSVNSAQPFNLKSLPRNGSYGHDDLFQKP</sequence>
<organism evidence="11 12">
    <name type="scientific">Cimex lectularius</name>
    <name type="common">Bed bug</name>
    <name type="synonym">Acanthia lectularia</name>
    <dbReference type="NCBI Taxonomy" id="79782"/>
    <lineage>
        <taxon>Eukaryota</taxon>
        <taxon>Metazoa</taxon>
        <taxon>Ecdysozoa</taxon>
        <taxon>Arthropoda</taxon>
        <taxon>Hexapoda</taxon>
        <taxon>Insecta</taxon>
        <taxon>Pterygota</taxon>
        <taxon>Neoptera</taxon>
        <taxon>Paraneoptera</taxon>
        <taxon>Hemiptera</taxon>
        <taxon>Heteroptera</taxon>
        <taxon>Panheteroptera</taxon>
        <taxon>Cimicomorpha</taxon>
        <taxon>Cimicidae</taxon>
        <taxon>Cimex</taxon>
    </lineage>
</organism>
<dbReference type="SMART" id="SM00291">
    <property type="entry name" value="ZnF_ZZ"/>
    <property type="match status" value="1"/>
</dbReference>
<evidence type="ECO:0000256" key="7">
    <source>
        <dbReference type="ARBA" id="ARBA00022833"/>
    </source>
</evidence>
<gene>
    <name evidence="11" type="primary">106668159</name>
</gene>
<dbReference type="GO" id="GO:0010646">
    <property type="term" value="P:regulation of cell communication"/>
    <property type="evidence" value="ECO:0007669"/>
    <property type="project" value="UniProtKB-ARBA"/>
</dbReference>
<evidence type="ECO:0000256" key="8">
    <source>
        <dbReference type="PROSITE-ProRule" id="PRU00228"/>
    </source>
</evidence>
<dbReference type="GO" id="GO:0005886">
    <property type="term" value="C:plasma membrane"/>
    <property type="evidence" value="ECO:0007669"/>
    <property type="project" value="TreeGrafter"/>
</dbReference>
<evidence type="ECO:0000256" key="5">
    <source>
        <dbReference type="ARBA" id="ARBA00022723"/>
    </source>
</evidence>
<keyword evidence="7" id="KW-0862">Zinc</keyword>
<dbReference type="Pfam" id="PF05605">
    <property type="entry name" value="zf-Di19"/>
    <property type="match status" value="1"/>
</dbReference>
<reference evidence="11" key="1">
    <citation type="submission" date="2022-01" db="UniProtKB">
        <authorList>
            <consortium name="EnsemblMetazoa"/>
        </authorList>
    </citation>
    <scope>IDENTIFICATION</scope>
</reference>
<keyword evidence="4" id="KW-0808">Transferase</keyword>
<dbReference type="InterPro" id="IPR050774">
    <property type="entry name" value="KCMF1/Dystrophin"/>
</dbReference>
<dbReference type="PROSITE" id="PS01357">
    <property type="entry name" value="ZF_ZZ_1"/>
    <property type="match status" value="1"/>
</dbReference>
<dbReference type="InterPro" id="IPR008598">
    <property type="entry name" value="Di19_Zn-bd"/>
</dbReference>
<dbReference type="GO" id="GO:0023051">
    <property type="term" value="P:regulation of signaling"/>
    <property type="evidence" value="ECO:0007669"/>
    <property type="project" value="UniProtKB-ARBA"/>
</dbReference>
<accession>A0A8I6RVG9</accession>
<dbReference type="CDD" id="cd02338">
    <property type="entry name" value="ZZ_PCMF_like"/>
    <property type="match status" value="1"/>
</dbReference>
<evidence type="ECO:0000256" key="1">
    <source>
        <dbReference type="ARBA" id="ARBA00000900"/>
    </source>
</evidence>
<dbReference type="PANTHER" id="PTHR12268:SF13">
    <property type="entry name" value="E3 UBIQUITIN-PROTEIN LIGASE KCMF1"/>
    <property type="match status" value="1"/>
</dbReference>
<dbReference type="EC" id="2.3.2.27" evidence="3"/>
<dbReference type="GO" id="GO:0099536">
    <property type="term" value="P:synaptic signaling"/>
    <property type="evidence" value="ECO:0007669"/>
    <property type="project" value="TreeGrafter"/>
</dbReference>
<evidence type="ECO:0000256" key="3">
    <source>
        <dbReference type="ARBA" id="ARBA00012483"/>
    </source>
</evidence>
<keyword evidence="5" id="KW-0479">Metal-binding</keyword>
<evidence type="ECO:0000313" key="11">
    <source>
        <dbReference type="EnsemblMetazoa" id="XP_014252147.1"/>
    </source>
</evidence>
<keyword evidence="6 8" id="KW-0863">Zinc-finger</keyword>
<dbReference type="Proteomes" id="UP000494040">
    <property type="component" value="Unassembled WGS sequence"/>
</dbReference>
<comment type="catalytic activity">
    <reaction evidence="1">
        <text>S-ubiquitinyl-[E2 ubiquitin-conjugating enzyme]-L-cysteine + [acceptor protein]-L-lysine = [E2 ubiquitin-conjugating enzyme]-L-cysteine + N(6)-ubiquitinyl-[acceptor protein]-L-lysine.</text>
        <dbReference type="EC" id="2.3.2.27"/>
    </reaction>
</comment>
<dbReference type="GO" id="GO:0061630">
    <property type="term" value="F:ubiquitin protein ligase activity"/>
    <property type="evidence" value="ECO:0007669"/>
    <property type="project" value="UniProtKB-EC"/>
</dbReference>
<evidence type="ECO:0000256" key="2">
    <source>
        <dbReference type="ARBA" id="ARBA00010938"/>
    </source>
</evidence>
<proteinExistence type="inferred from homology"/>
<comment type="similarity">
    <text evidence="2">Belongs to the KCMF1 family.</text>
</comment>
<feature type="region of interest" description="Disordered" evidence="9">
    <location>
        <begin position="285"/>
        <end position="305"/>
    </location>
</feature>
<dbReference type="KEGG" id="clec:106668159"/>
<dbReference type="InterPro" id="IPR000433">
    <property type="entry name" value="Znf_ZZ"/>
</dbReference>
<dbReference type="Gene3D" id="3.30.60.90">
    <property type="match status" value="1"/>
</dbReference>
<feature type="region of interest" description="Disordered" evidence="9">
    <location>
        <begin position="180"/>
        <end position="205"/>
    </location>
</feature>
<dbReference type="EnsemblMetazoa" id="XM_014396661.2">
    <property type="protein sequence ID" value="XP_014252147.1"/>
    <property type="gene ID" value="LOC106668159"/>
</dbReference>
<evidence type="ECO:0000313" key="12">
    <source>
        <dbReference type="Proteomes" id="UP000494040"/>
    </source>
</evidence>
<name>A0A8I6RVG9_CIMLE</name>
<dbReference type="OrthoDB" id="7873042at2759"/>
<evidence type="ECO:0000256" key="6">
    <source>
        <dbReference type="ARBA" id="ARBA00022771"/>
    </source>
</evidence>
<evidence type="ECO:0000256" key="9">
    <source>
        <dbReference type="SAM" id="MobiDB-lite"/>
    </source>
</evidence>
<dbReference type="AlphaFoldDB" id="A0A8I6RVG9"/>
<dbReference type="InterPro" id="IPR043145">
    <property type="entry name" value="Znf_ZZ_sf"/>
</dbReference>
<dbReference type="Pfam" id="PF00569">
    <property type="entry name" value="ZZ"/>
    <property type="match status" value="1"/>
</dbReference>
<evidence type="ECO:0000256" key="4">
    <source>
        <dbReference type="ARBA" id="ARBA00022679"/>
    </source>
</evidence>